<evidence type="ECO:0000313" key="6">
    <source>
        <dbReference type="RefSeq" id="XP_058979672.1"/>
    </source>
</evidence>
<evidence type="ECO:0000313" key="2">
    <source>
        <dbReference type="Proteomes" id="UP001652621"/>
    </source>
</evidence>
<dbReference type="GeneID" id="131802340"/>
<evidence type="ECO:0000313" key="4">
    <source>
        <dbReference type="RefSeq" id="XP_058978475.1"/>
    </source>
</evidence>
<dbReference type="RefSeq" id="XP_058979675.1">
    <property type="nucleotide sequence ID" value="XM_059123692.1"/>
</dbReference>
<name>A0ABM3UY75_MUSDO</name>
<sequence length="288" mass="31544">MKGPSSSRYSEFACRLCRKKHPLKSCWKFRAMNSAERLNAVKKYGYCMNCLAHTHSQGTCFTTTGCGYCHKKHHSLLHQHPRLQKAKSSSTKKTNKTVTPLDITTPKDSSATTGSIPRSTSTSSITSLSALLRQNATPLLPTAVVKINGANGTQLARCLLDSAAPMSCISKRFVDKLGLSTLELEDEVMCPVTLTSCVDSKTKIEAILRMRNRIGITTPKQSLPESSKLSFKNFVLADSKFYKAASVDIVIGVDIYSKIIVDGIFIRHGLPTAQNTLFGLVLYGTFSN</sequence>
<dbReference type="PANTHER" id="PTHR47331">
    <property type="entry name" value="PHD-TYPE DOMAIN-CONTAINING PROTEIN"/>
    <property type="match status" value="1"/>
</dbReference>
<evidence type="ECO:0000313" key="7">
    <source>
        <dbReference type="RefSeq" id="XP_058979675.1"/>
    </source>
</evidence>
<accession>A0ABM3UY75</accession>
<dbReference type="Proteomes" id="UP001652621">
    <property type="component" value="Unplaced"/>
</dbReference>
<organism evidence="2 4">
    <name type="scientific">Musca domestica</name>
    <name type="common">House fly</name>
    <dbReference type="NCBI Taxonomy" id="7370"/>
    <lineage>
        <taxon>Eukaryota</taxon>
        <taxon>Metazoa</taxon>
        <taxon>Ecdysozoa</taxon>
        <taxon>Arthropoda</taxon>
        <taxon>Hexapoda</taxon>
        <taxon>Insecta</taxon>
        <taxon>Pterygota</taxon>
        <taxon>Neoptera</taxon>
        <taxon>Endopterygota</taxon>
        <taxon>Diptera</taxon>
        <taxon>Brachycera</taxon>
        <taxon>Muscomorpha</taxon>
        <taxon>Muscoidea</taxon>
        <taxon>Muscidae</taxon>
        <taxon>Musca</taxon>
    </lineage>
</organism>
<evidence type="ECO:0000313" key="8">
    <source>
        <dbReference type="RefSeq" id="XP_058979676.1"/>
    </source>
</evidence>
<evidence type="ECO:0000313" key="3">
    <source>
        <dbReference type="RefSeq" id="XP_058978474.1"/>
    </source>
</evidence>
<gene>
    <name evidence="3 4" type="primary">LOC131802340</name>
    <name evidence="5 6" type="synonym">LOC131802915</name>
    <name evidence="7 8" type="synonym">LOC131802917</name>
</gene>
<dbReference type="PANTHER" id="PTHR47331:SF1">
    <property type="entry name" value="GAG-LIKE PROTEIN"/>
    <property type="match status" value="1"/>
</dbReference>
<feature type="region of interest" description="Disordered" evidence="1">
    <location>
        <begin position="79"/>
        <end position="122"/>
    </location>
</feature>
<dbReference type="RefSeq" id="XP_058979672.1">
    <property type="nucleotide sequence ID" value="XM_059123689.1"/>
</dbReference>
<dbReference type="RefSeq" id="XP_058978475.1">
    <property type="nucleotide sequence ID" value="XM_059122492.1"/>
</dbReference>
<reference evidence="3 4" key="1">
    <citation type="submission" date="2025-05" db="UniProtKB">
        <authorList>
            <consortium name="RefSeq"/>
        </authorList>
    </citation>
    <scope>IDENTIFICATION</scope>
    <source>
        <strain evidence="3 4">Aabys</strain>
        <tissue evidence="3 4">Whole body</tissue>
    </source>
</reference>
<dbReference type="InterPro" id="IPR021109">
    <property type="entry name" value="Peptidase_aspartic_dom_sf"/>
</dbReference>
<dbReference type="Gene3D" id="2.40.70.10">
    <property type="entry name" value="Acid Proteases"/>
    <property type="match status" value="1"/>
</dbReference>
<protein>
    <submittedName>
        <fullName evidence="3 4">Uncharacterized protein LOC131802340</fullName>
    </submittedName>
    <submittedName>
        <fullName evidence="5 6">Uncharacterized protein LOC131802915</fullName>
    </submittedName>
    <submittedName>
        <fullName evidence="7 8">Uncharacterized protein LOC131802917</fullName>
    </submittedName>
</protein>
<proteinExistence type="predicted"/>
<feature type="compositionally biased region" description="Low complexity" evidence="1">
    <location>
        <begin position="112"/>
        <end position="122"/>
    </location>
</feature>
<dbReference type="RefSeq" id="XP_058979671.1">
    <property type="nucleotide sequence ID" value="XM_059123688.1"/>
</dbReference>
<dbReference type="RefSeq" id="XP_058979676.1">
    <property type="nucleotide sequence ID" value="XM_059123693.1"/>
</dbReference>
<evidence type="ECO:0000256" key="1">
    <source>
        <dbReference type="SAM" id="MobiDB-lite"/>
    </source>
</evidence>
<dbReference type="RefSeq" id="XP_058978474.1">
    <property type="nucleotide sequence ID" value="XM_059122491.1"/>
</dbReference>
<keyword evidence="2" id="KW-1185">Reference proteome</keyword>
<evidence type="ECO:0000313" key="5">
    <source>
        <dbReference type="RefSeq" id="XP_058979671.1"/>
    </source>
</evidence>